<evidence type="ECO:0000313" key="3">
    <source>
        <dbReference type="Proteomes" id="UP000268829"/>
    </source>
</evidence>
<feature type="transmembrane region" description="Helical" evidence="1">
    <location>
        <begin position="27"/>
        <end position="47"/>
    </location>
</feature>
<accession>A0A3M8AVA4</accession>
<dbReference type="AlphaFoldDB" id="A0A3M8AVA4"/>
<sequence>MNVLRRLRNPVLFNEWKMRMRSNRSPWLILFYLLVMGSMTLLAVFFMTNGGSYYNPGETRELFMLLSMMQLGMIGFVVPGLTAGVISGERERQTLSILLTTNVSATRLILGKWLASLSFMTFLVFATIPLYAIVFLYGGVSPLQLVKVFGFYVVTMFAAGSIGVLMSTLIKRTGIATVVTYALAFGIAIGTSVLAEIIREFIRYQNRLNQVASSPMPIWPDLLHSLNPVLAMLNIFGEGPYGSLRGLVNRQSLWANIDPFWFYCIIYGALTVVCLLLAIYFIQPVRGRLRKTAAEEQ</sequence>
<evidence type="ECO:0000256" key="1">
    <source>
        <dbReference type="SAM" id="Phobius"/>
    </source>
</evidence>
<keyword evidence="1" id="KW-1133">Transmembrane helix</keyword>
<dbReference type="EMBL" id="RHHS01000037">
    <property type="protein sequence ID" value="RNB55102.1"/>
    <property type="molecule type" value="Genomic_DNA"/>
</dbReference>
<feature type="transmembrane region" description="Helical" evidence="1">
    <location>
        <begin position="62"/>
        <end position="86"/>
    </location>
</feature>
<feature type="transmembrane region" description="Helical" evidence="1">
    <location>
        <begin position="260"/>
        <end position="282"/>
    </location>
</feature>
<gene>
    <name evidence="2" type="ORF">EDM57_15840</name>
</gene>
<dbReference type="Pfam" id="PF12679">
    <property type="entry name" value="ABC2_membrane_2"/>
    <property type="match status" value="1"/>
</dbReference>
<dbReference type="OrthoDB" id="9815855at2"/>
<name>A0A3M8AVA4_9BACL</name>
<dbReference type="PANTHER" id="PTHR43471">
    <property type="entry name" value="ABC TRANSPORTER PERMEASE"/>
    <property type="match status" value="1"/>
</dbReference>
<reference evidence="2 3" key="1">
    <citation type="submission" date="2018-10" db="EMBL/GenBank/DDBJ databases">
        <title>Phylogenomics of Brevibacillus.</title>
        <authorList>
            <person name="Dunlap C."/>
        </authorList>
    </citation>
    <scope>NUCLEOTIDE SEQUENCE [LARGE SCALE GENOMIC DNA]</scope>
    <source>
        <strain evidence="2 3">DSM 100115</strain>
    </source>
</reference>
<dbReference type="GO" id="GO:0140359">
    <property type="term" value="F:ABC-type transporter activity"/>
    <property type="evidence" value="ECO:0007669"/>
    <property type="project" value="InterPro"/>
</dbReference>
<feature type="transmembrane region" description="Helical" evidence="1">
    <location>
        <begin position="178"/>
        <end position="198"/>
    </location>
</feature>
<feature type="transmembrane region" description="Helical" evidence="1">
    <location>
        <begin position="113"/>
        <end position="137"/>
    </location>
</feature>
<organism evidence="2 3">
    <name type="scientific">Brevibacillus gelatini</name>
    <dbReference type="NCBI Taxonomy" id="1655277"/>
    <lineage>
        <taxon>Bacteria</taxon>
        <taxon>Bacillati</taxon>
        <taxon>Bacillota</taxon>
        <taxon>Bacilli</taxon>
        <taxon>Bacillales</taxon>
        <taxon>Paenibacillaceae</taxon>
        <taxon>Brevibacillus</taxon>
    </lineage>
</organism>
<keyword evidence="1" id="KW-0472">Membrane</keyword>
<comment type="caution">
    <text evidence="2">The sequence shown here is derived from an EMBL/GenBank/DDBJ whole genome shotgun (WGS) entry which is preliminary data.</text>
</comment>
<protein>
    <submittedName>
        <fullName evidence="2">ABC transporter permease</fullName>
    </submittedName>
</protein>
<keyword evidence="1" id="KW-0812">Transmembrane</keyword>
<dbReference type="GO" id="GO:0005886">
    <property type="term" value="C:plasma membrane"/>
    <property type="evidence" value="ECO:0007669"/>
    <property type="project" value="UniProtKB-SubCell"/>
</dbReference>
<proteinExistence type="predicted"/>
<dbReference type="RefSeq" id="WP_122905662.1">
    <property type="nucleotide sequence ID" value="NZ_RHHS01000037.1"/>
</dbReference>
<dbReference type="Proteomes" id="UP000268829">
    <property type="component" value="Unassembled WGS sequence"/>
</dbReference>
<evidence type="ECO:0000313" key="2">
    <source>
        <dbReference type="EMBL" id="RNB55102.1"/>
    </source>
</evidence>
<keyword evidence="3" id="KW-1185">Reference proteome</keyword>
<feature type="transmembrane region" description="Helical" evidence="1">
    <location>
        <begin position="149"/>
        <end position="166"/>
    </location>
</feature>